<keyword evidence="5" id="KW-0611">Plant defense</keyword>
<feature type="domain" description="R13L1/DRL21-like LRR repeat region" evidence="10">
    <location>
        <begin position="703"/>
        <end position="831"/>
    </location>
</feature>
<dbReference type="Proteomes" id="UP000823388">
    <property type="component" value="Chromosome 5K"/>
</dbReference>
<dbReference type="InterPro" id="IPR027417">
    <property type="entry name" value="P-loop_NTPase"/>
</dbReference>
<evidence type="ECO:0000259" key="8">
    <source>
        <dbReference type="Pfam" id="PF18052"/>
    </source>
</evidence>
<evidence type="ECO:0000313" key="12">
    <source>
        <dbReference type="Proteomes" id="UP000823388"/>
    </source>
</evidence>
<reference evidence="11 12" key="1">
    <citation type="submission" date="2020-05" db="EMBL/GenBank/DDBJ databases">
        <title>WGS assembly of Panicum virgatum.</title>
        <authorList>
            <person name="Lovell J.T."/>
            <person name="Jenkins J."/>
            <person name="Shu S."/>
            <person name="Juenger T.E."/>
            <person name="Schmutz J."/>
        </authorList>
    </citation>
    <scope>NUCLEOTIDE SEQUENCE [LARGE SCALE GENOMIC DNA]</scope>
    <source>
        <strain evidence="11">AP13</strain>
        <strain evidence="12">cv. AP13</strain>
    </source>
</reference>
<dbReference type="EMBL" id="CM029045">
    <property type="protein sequence ID" value="KAG2601194.1"/>
    <property type="molecule type" value="Genomic_DNA"/>
</dbReference>
<comment type="caution">
    <text evidence="11">The sequence shown here is derived from an EMBL/GenBank/DDBJ whole genome shotgun (WGS) entry which is preliminary data.</text>
</comment>
<feature type="domain" description="NB-ARC" evidence="7">
    <location>
        <begin position="214"/>
        <end position="369"/>
    </location>
</feature>
<evidence type="ECO:0000259" key="7">
    <source>
        <dbReference type="Pfam" id="PF00931"/>
    </source>
</evidence>
<evidence type="ECO:0000259" key="9">
    <source>
        <dbReference type="Pfam" id="PF23559"/>
    </source>
</evidence>
<dbReference type="InterPro" id="IPR032675">
    <property type="entry name" value="LRR_dom_sf"/>
</dbReference>
<evidence type="ECO:0000256" key="4">
    <source>
        <dbReference type="ARBA" id="ARBA00022741"/>
    </source>
</evidence>
<dbReference type="AlphaFoldDB" id="A0A8T0SVX6"/>
<accession>A0A8T0SVX6</accession>
<keyword evidence="6" id="KW-0067">ATP-binding</keyword>
<organism evidence="11 12">
    <name type="scientific">Panicum virgatum</name>
    <name type="common">Blackwell switchgrass</name>
    <dbReference type="NCBI Taxonomy" id="38727"/>
    <lineage>
        <taxon>Eukaryota</taxon>
        <taxon>Viridiplantae</taxon>
        <taxon>Streptophyta</taxon>
        <taxon>Embryophyta</taxon>
        <taxon>Tracheophyta</taxon>
        <taxon>Spermatophyta</taxon>
        <taxon>Magnoliopsida</taxon>
        <taxon>Liliopsida</taxon>
        <taxon>Poales</taxon>
        <taxon>Poaceae</taxon>
        <taxon>PACMAD clade</taxon>
        <taxon>Panicoideae</taxon>
        <taxon>Panicodae</taxon>
        <taxon>Paniceae</taxon>
        <taxon>Panicinae</taxon>
        <taxon>Panicum</taxon>
        <taxon>Panicum sect. Hiantes</taxon>
    </lineage>
</organism>
<dbReference type="PANTHER" id="PTHR36766">
    <property type="entry name" value="PLANT BROAD-SPECTRUM MILDEW RESISTANCE PROTEIN RPW8"/>
    <property type="match status" value="1"/>
</dbReference>
<dbReference type="PANTHER" id="PTHR36766:SF60">
    <property type="entry name" value="NB-ARC DOMAIN-CONTAINING PROTEIN"/>
    <property type="match status" value="1"/>
</dbReference>
<dbReference type="InterPro" id="IPR056789">
    <property type="entry name" value="LRR_R13L1-DRL21"/>
</dbReference>
<dbReference type="EMBL" id="CM029045">
    <property type="protein sequence ID" value="KAG2601191.1"/>
    <property type="molecule type" value="Genomic_DNA"/>
</dbReference>
<dbReference type="EMBL" id="CM029045">
    <property type="protein sequence ID" value="KAG2601195.1"/>
    <property type="molecule type" value="Genomic_DNA"/>
</dbReference>
<evidence type="ECO:0000256" key="5">
    <source>
        <dbReference type="ARBA" id="ARBA00022821"/>
    </source>
</evidence>
<gene>
    <name evidence="11" type="ORF">PVAP13_5KG572900</name>
</gene>
<dbReference type="EMBL" id="CM029045">
    <property type="protein sequence ID" value="KAG2601192.1"/>
    <property type="molecule type" value="Genomic_DNA"/>
</dbReference>
<evidence type="ECO:0000256" key="6">
    <source>
        <dbReference type="ARBA" id="ARBA00022840"/>
    </source>
</evidence>
<dbReference type="Gene3D" id="3.80.10.10">
    <property type="entry name" value="Ribonuclease Inhibitor"/>
    <property type="match status" value="2"/>
</dbReference>
<dbReference type="Gene3D" id="1.20.5.4130">
    <property type="match status" value="1"/>
</dbReference>
<name>A0A8T0SVX6_PANVG</name>
<dbReference type="GO" id="GO:0006952">
    <property type="term" value="P:defense response"/>
    <property type="evidence" value="ECO:0007669"/>
    <property type="project" value="UniProtKB-KW"/>
</dbReference>
<sequence>MADVALAGLRWAASPIINKLLADASTYLDVDMSRELQELETTILPHFDLVIEAAEKSLHMDKLKAWLQRLKDAFYDAEDLLDEHEYNLLKRKAKSGDDSSVGDYDDTSIKSTMLKPFRATASKARNLLPENRRLIRKLKELKDILLKAKEFRELLGLPAGNNYAAGPVVAAAIVPPTTSLQPPKVFGRDRDRDRIIDLLTKKRTAAGASSTNYSGVAIVKHGGAGKSTLAQYVYNDARVKDHFDVRMWVCISRKLDVHHHTRELIESATEGECPRVENIDTLQCKLRDTLQKSKRFLLVLDDVWFEGSSNEREWDLLLEPLVSQEEGSKVLITSRRDTFPAALRCEEVVRLEDLENAEFLALFKHHAFSGAEIGDQKLKVQLEEIGEKIAKRLGQSPLAAKVVGSNLSRKKNISSWRDALGIKNLSEPMAALLWSYEKLNPRLQRCFSYCSLFPKGHRYYIYEVVHLWVAEGLVEKSCDPNRSTEDVGRDYVDQLMSGSFFQPVYKGKEIVTYAYTMHDLLHDLAESLSREDCFRLDDDNAEVPLTVRRLSVCVKSMIQHKQSICKLRHLRTIICLDPVVDDVCDLFHVLLQNLKKLRVLHLCFYNRSKLPESVSELKHLRYLDLSETSISELPESLCTLFHLQFISSLIKEKDLPEHFCNLRKLRHLRIYGEGTHSIPNIGRLTSVQELNTFFVKKQKGYELHQLRNMNELRGSLRITNLEAVTGKEEALGAALHQKKHLERLQLVWTEESGSRDENTTHLEILEGLRPPAELKRLRIKGYKSSSCPSWLLTGSYFESLESFELNNCAVLECLPLNTGLLRHCRNLELWNVPNLKILPYLQSGLETLFIKRCPLLMFISNEELQEHGQRENTMKTDHLASQLALLWEVDSGSNIRSVLSEEHSSMKQQLMALMDDDVSEHLETIKSAVEVGRDKVLTKENIINAWLCCHEQRIGLIYGQCIGLPLVPPSGLSELRLWSCSITDGALASWLGGLTSLRCLSLGQIMNLTALPSDEVFQHLSALHSVSINDCWCLRSLGGLRAAASVSEVSLSSCPSLELARGAEYMPLSLTELHIENCILAADSLSVSLPHLKYLSIRNCRSSASLSIGHLTSLESLSIRGIQDLCFLEGLSSLQLLRVHLRDVPKLTAECISQFRVQRALSIGSSALLGHYALVRKFYSAGLSHSTILEGAILFFRRICEVLVCRGAIIG</sequence>
<dbReference type="GO" id="GO:0005524">
    <property type="term" value="F:ATP binding"/>
    <property type="evidence" value="ECO:0007669"/>
    <property type="project" value="UniProtKB-KW"/>
</dbReference>
<evidence type="ECO:0000313" key="11">
    <source>
        <dbReference type="EMBL" id="KAG2601195.1"/>
    </source>
</evidence>
<dbReference type="InterPro" id="IPR002182">
    <property type="entry name" value="NB-ARC"/>
</dbReference>
<dbReference type="Gene3D" id="3.40.50.300">
    <property type="entry name" value="P-loop containing nucleotide triphosphate hydrolases"/>
    <property type="match status" value="1"/>
</dbReference>
<dbReference type="GO" id="GO:0043531">
    <property type="term" value="F:ADP binding"/>
    <property type="evidence" value="ECO:0007669"/>
    <property type="project" value="InterPro"/>
</dbReference>
<keyword evidence="3" id="KW-0677">Repeat</keyword>
<dbReference type="Gene3D" id="1.10.10.10">
    <property type="entry name" value="Winged helix-like DNA-binding domain superfamily/Winged helix DNA-binding domain"/>
    <property type="match status" value="1"/>
</dbReference>
<comment type="similarity">
    <text evidence="1">Belongs to the disease resistance NB-LRR family.</text>
</comment>
<dbReference type="GO" id="GO:0051707">
    <property type="term" value="P:response to other organism"/>
    <property type="evidence" value="ECO:0007669"/>
    <property type="project" value="UniProtKB-ARBA"/>
</dbReference>
<evidence type="ECO:0000256" key="2">
    <source>
        <dbReference type="ARBA" id="ARBA00022614"/>
    </source>
</evidence>
<protein>
    <recommendedName>
        <fullName evidence="13">Rp1-like protein</fullName>
    </recommendedName>
</protein>
<dbReference type="EMBL" id="CM029045">
    <property type="protein sequence ID" value="KAG2601196.1"/>
    <property type="molecule type" value="Genomic_DNA"/>
</dbReference>
<dbReference type="SUPFAM" id="SSF52058">
    <property type="entry name" value="L domain-like"/>
    <property type="match status" value="2"/>
</dbReference>
<dbReference type="SUPFAM" id="SSF52540">
    <property type="entry name" value="P-loop containing nucleoside triphosphate hydrolases"/>
    <property type="match status" value="1"/>
</dbReference>
<dbReference type="Pfam" id="PF00931">
    <property type="entry name" value="NB-ARC"/>
    <property type="match status" value="1"/>
</dbReference>
<dbReference type="EMBL" id="CM029045">
    <property type="protein sequence ID" value="KAG2601193.1"/>
    <property type="molecule type" value="Genomic_DNA"/>
</dbReference>
<dbReference type="InterPro" id="IPR058922">
    <property type="entry name" value="WHD_DRP"/>
</dbReference>
<evidence type="ECO:0000256" key="1">
    <source>
        <dbReference type="ARBA" id="ARBA00008894"/>
    </source>
</evidence>
<proteinExistence type="inferred from homology"/>
<evidence type="ECO:0008006" key="13">
    <source>
        <dbReference type="Google" id="ProtNLM"/>
    </source>
</evidence>
<dbReference type="InterPro" id="IPR036388">
    <property type="entry name" value="WH-like_DNA-bd_sf"/>
</dbReference>
<evidence type="ECO:0000259" key="10">
    <source>
        <dbReference type="Pfam" id="PF25019"/>
    </source>
</evidence>
<dbReference type="InterPro" id="IPR041118">
    <property type="entry name" value="Rx_N"/>
</dbReference>
<dbReference type="PRINTS" id="PR00364">
    <property type="entry name" value="DISEASERSIST"/>
</dbReference>
<dbReference type="Pfam" id="PF25019">
    <property type="entry name" value="LRR_R13L1-DRL21"/>
    <property type="match status" value="1"/>
</dbReference>
<feature type="domain" description="Disease resistance protein winged helix" evidence="9">
    <location>
        <begin position="452"/>
        <end position="525"/>
    </location>
</feature>
<dbReference type="Pfam" id="PF23559">
    <property type="entry name" value="WHD_DRP"/>
    <property type="match status" value="1"/>
</dbReference>
<evidence type="ECO:0000256" key="3">
    <source>
        <dbReference type="ARBA" id="ARBA00022737"/>
    </source>
</evidence>
<dbReference type="Pfam" id="PF18052">
    <property type="entry name" value="Rx_N"/>
    <property type="match status" value="1"/>
</dbReference>
<keyword evidence="4" id="KW-0547">Nucleotide-binding</keyword>
<keyword evidence="2" id="KW-0433">Leucine-rich repeat</keyword>
<keyword evidence="12" id="KW-1185">Reference proteome</keyword>
<feature type="domain" description="Disease resistance N-terminal" evidence="8">
    <location>
        <begin position="28"/>
        <end position="96"/>
    </location>
</feature>